<evidence type="ECO:0000313" key="3">
    <source>
        <dbReference type="EMBL" id="MDN8600873.1"/>
    </source>
</evidence>
<keyword evidence="1" id="KW-0812">Transmembrane</keyword>
<feature type="transmembrane region" description="Helical" evidence="1">
    <location>
        <begin position="37"/>
        <end position="56"/>
    </location>
</feature>
<organism evidence="3 4">
    <name type="scientific">Citrobacter enshiensis</name>
    <dbReference type="NCBI Taxonomy" id="2971264"/>
    <lineage>
        <taxon>Bacteria</taxon>
        <taxon>Pseudomonadati</taxon>
        <taxon>Pseudomonadota</taxon>
        <taxon>Gammaproteobacteria</taxon>
        <taxon>Enterobacterales</taxon>
        <taxon>Enterobacteriaceae</taxon>
        <taxon>Citrobacter</taxon>
    </lineage>
</organism>
<protein>
    <submittedName>
        <fullName evidence="3">YiaA/YiaB family inner membrane protein</fullName>
    </submittedName>
</protein>
<feature type="transmembrane region" description="Helical" evidence="1">
    <location>
        <begin position="92"/>
        <end position="111"/>
    </location>
</feature>
<feature type="transmembrane region" description="Helical" evidence="1">
    <location>
        <begin position="12"/>
        <end position="31"/>
    </location>
</feature>
<evidence type="ECO:0000256" key="1">
    <source>
        <dbReference type="SAM" id="Phobius"/>
    </source>
</evidence>
<dbReference type="EMBL" id="JAUJYW010000006">
    <property type="protein sequence ID" value="MDN8600873.1"/>
    <property type="molecule type" value="Genomic_DNA"/>
</dbReference>
<dbReference type="PANTHER" id="PTHR37290">
    <property type="entry name" value="INNER MEMBRANE PROTEIN YIAA-RELATED"/>
    <property type="match status" value="1"/>
</dbReference>
<accession>A0ABT8PXX0</accession>
<sequence>MDDNVVRRKRTIGLILLVSGALVYLTGLWPVCQTLCQKGYFLGVIVMMGFPVLIHYEQTGSERLIAHCKRLLLFGSGMLFVGLWNIELSPVMKVICLLAVGVCLYGTDMYASYCESE</sequence>
<keyword evidence="1" id="KW-1133">Transmembrane helix</keyword>
<feature type="domain" description="YiaAB two helix" evidence="2">
    <location>
        <begin position="13"/>
        <end position="53"/>
    </location>
</feature>
<feature type="domain" description="YiaAB two helix" evidence="2">
    <location>
        <begin position="68"/>
        <end position="112"/>
    </location>
</feature>
<evidence type="ECO:0000259" key="2">
    <source>
        <dbReference type="Pfam" id="PF05360"/>
    </source>
</evidence>
<dbReference type="Proteomes" id="UP001174867">
    <property type="component" value="Unassembled WGS sequence"/>
</dbReference>
<dbReference type="InterPro" id="IPR008024">
    <property type="entry name" value="YiaAB"/>
</dbReference>
<evidence type="ECO:0000313" key="4">
    <source>
        <dbReference type="Proteomes" id="UP001174867"/>
    </source>
</evidence>
<dbReference type="RefSeq" id="WP_276293515.1">
    <property type="nucleotide sequence ID" value="NZ_CP119862.1"/>
</dbReference>
<gene>
    <name evidence="3" type="ORF">Q0A17_15875</name>
</gene>
<proteinExistence type="predicted"/>
<dbReference type="InterPro" id="IPR038972">
    <property type="entry name" value="YiaA-like"/>
</dbReference>
<keyword evidence="4" id="KW-1185">Reference proteome</keyword>
<name>A0ABT8PXX0_9ENTR</name>
<dbReference type="PANTHER" id="PTHR37290:SF2">
    <property type="entry name" value="INNER MEMBRANE PROTEIN YIAB"/>
    <property type="match status" value="1"/>
</dbReference>
<comment type="caution">
    <text evidence="3">The sequence shown here is derived from an EMBL/GenBank/DDBJ whole genome shotgun (WGS) entry which is preliminary data.</text>
</comment>
<reference evidence="3 4" key="1">
    <citation type="submission" date="2023-07" db="EMBL/GenBank/DDBJ databases">
        <title>Citrobacter selenititolerans sp. nov., isolated from seleniferous soil.</title>
        <authorList>
            <person name="Zhang S."/>
            <person name="Li K."/>
            <person name="Peng J."/>
            <person name="Wang H."/>
            <person name="Sun J."/>
            <person name="Guo Y."/>
        </authorList>
    </citation>
    <scope>NUCLEOTIDE SEQUENCE [LARGE SCALE GENOMIC DNA]</scope>
    <source>
        <strain evidence="3 4">S2-9</strain>
    </source>
</reference>
<keyword evidence="1" id="KW-0472">Membrane</keyword>
<dbReference type="Pfam" id="PF05360">
    <property type="entry name" value="YiaAB"/>
    <property type="match status" value="2"/>
</dbReference>